<dbReference type="PANTHER" id="PTHR23020:SF8">
    <property type="entry name" value="CHK KINASE-LIKE DOMAIN-CONTAINING PROTEIN"/>
    <property type="match status" value="1"/>
</dbReference>
<evidence type="ECO:0000313" key="3">
    <source>
        <dbReference type="Proteomes" id="UP001303046"/>
    </source>
</evidence>
<dbReference type="InterPro" id="IPR012877">
    <property type="entry name" value="Dhs-27"/>
</dbReference>
<dbReference type="Pfam" id="PF07914">
    <property type="entry name" value="DUF1679"/>
    <property type="match status" value="1"/>
</dbReference>
<dbReference type="InterPro" id="IPR011009">
    <property type="entry name" value="Kinase-like_dom_sf"/>
</dbReference>
<feature type="domain" description="CHK kinase-like" evidence="1">
    <location>
        <begin position="151"/>
        <end position="338"/>
    </location>
</feature>
<dbReference type="Gene3D" id="3.90.1200.10">
    <property type="match status" value="1"/>
</dbReference>
<name>A0ABR1DVU2_NECAM</name>
<dbReference type="InterPro" id="IPR015897">
    <property type="entry name" value="CHK_kinase-like"/>
</dbReference>
<dbReference type="InterPro" id="IPR052961">
    <property type="entry name" value="Oxido-Kinase-like_Enzymes"/>
</dbReference>
<keyword evidence="3" id="KW-1185">Reference proteome</keyword>
<organism evidence="2 3">
    <name type="scientific">Necator americanus</name>
    <name type="common">Human hookworm</name>
    <dbReference type="NCBI Taxonomy" id="51031"/>
    <lineage>
        <taxon>Eukaryota</taxon>
        <taxon>Metazoa</taxon>
        <taxon>Ecdysozoa</taxon>
        <taxon>Nematoda</taxon>
        <taxon>Chromadorea</taxon>
        <taxon>Rhabditida</taxon>
        <taxon>Rhabditina</taxon>
        <taxon>Rhabditomorpha</taxon>
        <taxon>Strongyloidea</taxon>
        <taxon>Ancylostomatidae</taxon>
        <taxon>Bunostominae</taxon>
        <taxon>Necator</taxon>
    </lineage>
</organism>
<dbReference type="SMART" id="SM00587">
    <property type="entry name" value="CHK"/>
    <property type="match status" value="1"/>
</dbReference>
<sequence>MNLYTPSNGLFETHVTWKDVEEDMQRAFETEAFFGPCKSATNIGEGNGYLSRIVLIEPDWQQKDRELPERFVIVCQLAMKKFTAELTEGTNVEDCFGSSKFAITWENVQKRLHNAEVTIYDYLKKLPKGEIPCGEFYFARKFSENNPLKGYLGMEYLDNTKPVHLFENVPLKAIKQILRAVASLQALSLNFTPEEKNRFTTTPFTEMFAHFYTDEVTESFMKMFRDFEDGTFAEKVDKLQEIIPDLMDLSAMDQLPDEMGMERVLCHGDMWSMNILWRESGKDLNVAAVIDFQASHMGCAATDLARLFASCLSGKDRREHWEELAEEFYEFLKERIGDKKMPYTLEQLKESYRRAFPLFAFMIVPFVGTLFESQCRDSEKEKFLDIAKEKIECLLDDLLDLHERNVKLKKTKST</sequence>
<dbReference type="EMBL" id="JAVFWL010000005">
    <property type="protein sequence ID" value="KAK6754532.1"/>
    <property type="molecule type" value="Genomic_DNA"/>
</dbReference>
<gene>
    <name evidence="2" type="primary">Necator_chrV.g18287</name>
    <name evidence="2" type="ORF">RB195_013496</name>
</gene>
<dbReference type="SUPFAM" id="SSF56112">
    <property type="entry name" value="Protein kinase-like (PK-like)"/>
    <property type="match status" value="1"/>
</dbReference>
<reference evidence="2 3" key="1">
    <citation type="submission" date="2023-08" db="EMBL/GenBank/DDBJ databases">
        <title>A Necator americanus chromosomal reference genome.</title>
        <authorList>
            <person name="Ilik V."/>
            <person name="Petrzelkova K.J."/>
            <person name="Pardy F."/>
            <person name="Fuh T."/>
            <person name="Niatou-Singa F.S."/>
            <person name="Gouil Q."/>
            <person name="Baker L."/>
            <person name="Ritchie M.E."/>
            <person name="Jex A.R."/>
            <person name="Gazzola D."/>
            <person name="Li H."/>
            <person name="Toshio Fujiwara R."/>
            <person name="Zhan B."/>
            <person name="Aroian R.V."/>
            <person name="Pafco B."/>
            <person name="Schwarz E.M."/>
        </authorList>
    </citation>
    <scope>NUCLEOTIDE SEQUENCE [LARGE SCALE GENOMIC DNA]</scope>
    <source>
        <strain evidence="2 3">Aroian</strain>
        <tissue evidence="2">Whole animal</tissue>
    </source>
</reference>
<comment type="caution">
    <text evidence="2">The sequence shown here is derived from an EMBL/GenBank/DDBJ whole genome shotgun (WGS) entry which is preliminary data.</text>
</comment>
<evidence type="ECO:0000259" key="1">
    <source>
        <dbReference type="SMART" id="SM00587"/>
    </source>
</evidence>
<evidence type="ECO:0000313" key="2">
    <source>
        <dbReference type="EMBL" id="KAK6754532.1"/>
    </source>
</evidence>
<protein>
    <recommendedName>
        <fullName evidence="1">CHK kinase-like domain-containing protein</fullName>
    </recommendedName>
</protein>
<proteinExistence type="predicted"/>
<dbReference type="PANTHER" id="PTHR23020">
    <property type="entry name" value="UNCHARACTERIZED NUCLEAR HORMONE RECEPTOR-RELATED"/>
    <property type="match status" value="1"/>
</dbReference>
<accession>A0ABR1DVU2</accession>
<dbReference type="Proteomes" id="UP001303046">
    <property type="component" value="Unassembled WGS sequence"/>
</dbReference>